<dbReference type="SMART" id="SM00895">
    <property type="entry name" value="FCD"/>
    <property type="match status" value="1"/>
</dbReference>
<dbReference type="Gene3D" id="1.20.120.530">
    <property type="entry name" value="GntR ligand-binding domain-like"/>
    <property type="match status" value="1"/>
</dbReference>
<dbReference type="InterPro" id="IPR036390">
    <property type="entry name" value="WH_DNA-bd_sf"/>
</dbReference>
<evidence type="ECO:0000313" key="7">
    <source>
        <dbReference type="Proteomes" id="UP000826300"/>
    </source>
</evidence>
<dbReference type="InterPro" id="IPR036388">
    <property type="entry name" value="WH-like_DNA-bd_sf"/>
</dbReference>
<feature type="domain" description="HTH gntR-type" evidence="4">
    <location>
        <begin position="11"/>
        <end position="68"/>
    </location>
</feature>
<evidence type="ECO:0000313" key="6">
    <source>
        <dbReference type="EMBL" id="QYZ69360.1"/>
    </source>
</evidence>
<keyword evidence="2" id="KW-0238">DNA-binding</keyword>
<dbReference type="Proteomes" id="UP000826300">
    <property type="component" value="Chromosome"/>
</dbReference>
<dbReference type="GO" id="GO:0003677">
    <property type="term" value="F:DNA binding"/>
    <property type="evidence" value="ECO:0007669"/>
    <property type="project" value="UniProtKB-KW"/>
</dbReference>
<evidence type="ECO:0000259" key="4">
    <source>
        <dbReference type="SMART" id="SM00345"/>
    </source>
</evidence>
<dbReference type="InterPro" id="IPR000524">
    <property type="entry name" value="Tscrpt_reg_HTH_GntR"/>
</dbReference>
<feature type="domain" description="GntR C-terminal" evidence="5">
    <location>
        <begin position="157"/>
        <end position="285"/>
    </location>
</feature>
<dbReference type="SUPFAM" id="SSF46785">
    <property type="entry name" value="Winged helix' DNA-binding domain"/>
    <property type="match status" value="2"/>
</dbReference>
<evidence type="ECO:0000256" key="1">
    <source>
        <dbReference type="ARBA" id="ARBA00023015"/>
    </source>
</evidence>
<dbReference type="GO" id="GO:0003700">
    <property type="term" value="F:DNA-binding transcription factor activity"/>
    <property type="evidence" value="ECO:0007669"/>
    <property type="project" value="InterPro"/>
</dbReference>
<dbReference type="SMART" id="SM00345">
    <property type="entry name" value="HTH_GNTR"/>
    <property type="match status" value="2"/>
</dbReference>
<dbReference type="PRINTS" id="PR00035">
    <property type="entry name" value="HTHGNTR"/>
</dbReference>
<keyword evidence="1" id="KW-0805">Transcription regulation</keyword>
<dbReference type="Pfam" id="PF00392">
    <property type="entry name" value="GntR"/>
    <property type="match status" value="1"/>
</dbReference>
<dbReference type="RefSeq" id="WP_220661578.1">
    <property type="nucleotide sequence ID" value="NZ_CP069370.1"/>
</dbReference>
<keyword evidence="7" id="KW-1185">Reference proteome</keyword>
<organism evidence="6 7">
    <name type="scientific">Neotabrizicola shimadae</name>
    <dbReference type="NCBI Taxonomy" id="2807096"/>
    <lineage>
        <taxon>Bacteria</taxon>
        <taxon>Pseudomonadati</taxon>
        <taxon>Pseudomonadota</taxon>
        <taxon>Alphaproteobacteria</taxon>
        <taxon>Rhodobacterales</taxon>
        <taxon>Paracoccaceae</taxon>
        <taxon>Neotabrizicola</taxon>
    </lineage>
</organism>
<dbReference type="KEGG" id="nsm:JO391_16725"/>
<dbReference type="InterPro" id="IPR008920">
    <property type="entry name" value="TF_FadR/GntR_C"/>
</dbReference>
<gene>
    <name evidence="6" type="ORF">JO391_16725</name>
</gene>
<dbReference type="PANTHER" id="PTHR43537:SF51">
    <property type="entry name" value="HTH-TYPE TRANSCRIPTIONAL REGULATOR LGOR-RELATED"/>
    <property type="match status" value="1"/>
</dbReference>
<dbReference type="Gene3D" id="1.10.10.10">
    <property type="entry name" value="Winged helix-like DNA-binding domain superfamily/Winged helix DNA-binding domain"/>
    <property type="match status" value="2"/>
</dbReference>
<accession>A0A8G0ZVE3</accession>
<proteinExistence type="predicted"/>
<evidence type="ECO:0000259" key="5">
    <source>
        <dbReference type="SMART" id="SM00895"/>
    </source>
</evidence>
<feature type="domain" description="HTH gntR-type" evidence="4">
    <location>
        <begin position="89"/>
        <end position="147"/>
    </location>
</feature>
<dbReference type="PANTHER" id="PTHR43537">
    <property type="entry name" value="TRANSCRIPTIONAL REGULATOR, GNTR FAMILY"/>
    <property type="match status" value="1"/>
</dbReference>
<dbReference type="InterPro" id="IPR011711">
    <property type="entry name" value="GntR_C"/>
</dbReference>
<evidence type="ECO:0000256" key="3">
    <source>
        <dbReference type="ARBA" id="ARBA00023163"/>
    </source>
</evidence>
<sequence length="300" mass="34145">MARTDERFREAYNRFLDIVVTMEPDSALPSEIALSERLDVSRTVVRSVLARLQSAGIITWAGREKRLIRRPRPDDRLATLSTQVSASELERQFLDWTLRFDVAPGTALNVADLSRRFNVSPHVLQEFLASLSRFGLVRRRARGGWKLLGFTRDFALELSDFRLVLELNAVGHVAGLPSDHPIWAELDALEARHHALAAEIDERFHDFSLLDEAFHTTIGATVKNRFAAEFRKIIALIFHYHFQWDKAEERNRNAAAISEHLRIIWALKARDRAAALAATEDHLKTSKVTLLQSLRDHAVG</sequence>
<dbReference type="SUPFAM" id="SSF48008">
    <property type="entry name" value="GntR ligand-binding domain-like"/>
    <property type="match status" value="1"/>
</dbReference>
<reference evidence="6" key="1">
    <citation type="submission" date="2021-02" db="EMBL/GenBank/DDBJ databases">
        <title>Rhodobacter shimadae sp. nov., an aerobic anoxygenic phototrophic bacterium isolated from a hot spring.</title>
        <authorList>
            <person name="Muramatsu S."/>
            <person name="Haruta S."/>
            <person name="Hirose S."/>
            <person name="Hanada S."/>
        </authorList>
    </citation>
    <scope>NUCLEOTIDE SEQUENCE</scope>
    <source>
        <strain evidence="6">N10</strain>
    </source>
</reference>
<dbReference type="AlphaFoldDB" id="A0A8G0ZVE3"/>
<dbReference type="EMBL" id="CP069370">
    <property type="protein sequence ID" value="QYZ69360.1"/>
    <property type="molecule type" value="Genomic_DNA"/>
</dbReference>
<dbReference type="Pfam" id="PF07729">
    <property type="entry name" value="FCD"/>
    <property type="match status" value="1"/>
</dbReference>
<protein>
    <submittedName>
        <fullName evidence="6">GntR family transcriptional regulator</fullName>
    </submittedName>
</protein>
<evidence type="ECO:0000256" key="2">
    <source>
        <dbReference type="ARBA" id="ARBA00023125"/>
    </source>
</evidence>
<name>A0A8G0ZVE3_9RHOB</name>
<keyword evidence="3" id="KW-0804">Transcription</keyword>